<feature type="compositionally biased region" description="Polar residues" evidence="5">
    <location>
        <begin position="186"/>
        <end position="195"/>
    </location>
</feature>
<feature type="compositionally biased region" description="Polar residues" evidence="5">
    <location>
        <begin position="207"/>
        <end position="220"/>
    </location>
</feature>
<feature type="region of interest" description="Disordered" evidence="5">
    <location>
        <begin position="340"/>
        <end position="384"/>
    </location>
</feature>
<feature type="chain" id="PRO_5047048683" evidence="7">
    <location>
        <begin position="22"/>
        <end position="384"/>
    </location>
</feature>
<evidence type="ECO:0000256" key="3">
    <source>
        <dbReference type="ARBA" id="ARBA00022989"/>
    </source>
</evidence>
<keyword evidence="2 6" id="KW-0812">Transmembrane</keyword>
<evidence type="ECO:0000256" key="5">
    <source>
        <dbReference type="SAM" id="MobiDB-lite"/>
    </source>
</evidence>
<feature type="transmembrane region" description="Helical" evidence="6">
    <location>
        <begin position="240"/>
        <end position="262"/>
    </location>
</feature>
<evidence type="ECO:0000256" key="7">
    <source>
        <dbReference type="SAM" id="SignalP"/>
    </source>
</evidence>
<dbReference type="CDD" id="cd12087">
    <property type="entry name" value="TM_EGFR-like"/>
    <property type="match status" value="1"/>
</dbReference>
<dbReference type="PANTHER" id="PTHR15549:SF26">
    <property type="entry name" value="AXIAL BUDDING PATTERN PROTEIN 2-RELATED"/>
    <property type="match status" value="1"/>
</dbReference>
<evidence type="ECO:0000313" key="9">
    <source>
        <dbReference type="Proteomes" id="UP001498421"/>
    </source>
</evidence>
<name>A0ABR1I2D6_9HYPO</name>
<keyword evidence="3 6" id="KW-1133">Transmembrane helix</keyword>
<dbReference type="PANTHER" id="PTHR15549">
    <property type="entry name" value="PAIRED IMMUNOGLOBULIN-LIKE TYPE 2 RECEPTOR"/>
    <property type="match status" value="1"/>
</dbReference>
<sequence length="384" mass="41367">MHSSRLSAEVLLLTLFHAANAMIPARPERYRAVGLAHEQAMPTVFAELLGEVDLRRREDSSTHVTITVTMAPDETCGYLSGEAGAAITCENNELCSWEVKMLDAVGCGGILHTSCVPLTVFADVSSCNDVCQSNTWNLLCTETNKPFCRTYDFPNGVRDYRCASTSVEDVQSVDFTYLGQEDAGFSTTVISNGPQTTEEEETGSSTRPTVTVTYDDTSGETSTAPPDPPKPHKDSHIGPIVGGAVGGIFVIALVIFGIFFFLRRSRKRKEAAAVTPAPDYGPPAQQVQQPYDQAMVMTPEVKQAMVSSHNAADWRQSTVSPVNGAISPVSQAGWQGHSFPAPAYQAPGYDTKGPVQQETFEAPGHEAREAEPIYEIGDGSGPRK</sequence>
<organism evidence="8 9">
    <name type="scientific">Neonectria magnoliae</name>
    <dbReference type="NCBI Taxonomy" id="2732573"/>
    <lineage>
        <taxon>Eukaryota</taxon>
        <taxon>Fungi</taxon>
        <taxon>Dikarya</taxon>
        <taxon>Ascomycota</taxon>
        <taxon>Pezizomycotina</taxon>
        <taxon>Sordariomycetes</taxon>
        <taxon>Hypocreomycetidae</taxon>
        <taxon>Hypocreales</taxon>
        <taxon>Nectriaceae</taxon>
        <taxon>Neonectria</taxon>
    </lineage>
</organism>
<reference evidence="8 9" key="1">
    <citation type="journal article" date="2025" name="Microbiol. Resour. Announc.">
        <title>Draft genome sequences for Neonectria magnoliae and Neonectria punicea, canker pathogens of Liriodendron tulipifera and Acer saccharum in West Virginia.</title>
        <authorList>
            <person name="Petronek H.M."/>
            <person name="Kasson M.T."/>
            <person name="Metheny A.M."/>
            <person name="Stauder C.M."/>
            <person name="Lovett B."/>
            <person name="Lynch S.C."/>
            <person name="Garnas J.R."/>
            <person name="Kasson L.R."/>
            <person name="Stajich J.E."/>
        </authorList>
    </citation>
    <scope>NUCLEOTIDE SEQUENCE [LARGE SCALE GENOMIC DNA]</scope>
    <source>
        <strain evidence="8 9">NRRL 64651</strain>
    </source>
</reference>
<keyword evidence="4 6" id="KW-0472">Membrane</keyword>
<gene>
    <name evidence="8" type="ORF">QQZ08_006478</name>
</gene>
<dbReference type="EMBL" id="JAZAVK010000058">
    <property type="protein sequence ID" value="KAK7427051.1"/>
    <property type="molecule type" value="Genomic_DNA"/>
</dbReference>
<keyword evidence="7" id="KW-0732">Signal</keyword>
<keyword evidence="9" id="KW-1185">Reference proteome</keyword>
<evidence type="ECO:0000256" key="2">
    <source>
        <dbReference type="ARBA" id="ARBA00022692"/>
    </source>
</evidence>
<proteinExistence type="predicted"/>
<accession>A0ABR1I2D6</accession>
<dbReference type="Proteomes" id="UP001498421">
    <property type="component" value="Unassembled WGS sequence"/>
</dbReference>
<evidence type="ECO:0000256" key="6">
    <source>
        <dbReference type="SAM" id="Phobius"/>
    </source>
</evidence>
<protein>
    <submittedName>
        <fullName evidence="8">Uncharacterized protein</fullName>
    </submittedName>
</protein>
<evidence type="ECO:0000256" key="4">
    <source>
        <dbReference type="ARBA" id="ARBA00023136"/>
    </source>
</evidence>
<feature type="region of interest" description="Disordered" evidence="5">
    <location>
        <begin position="186"/>
        <end position="236"/>
    </location>
</feature>
<evidence type="ECO:0000256" key="1">
    <source>
        <dbReference type="ARBA" id="ARBA00004167"/>
    </source>
</evidence>
<feature type="signal peptide" evidence="7">
    <location>
        <begin position="1"/>
        <end position="21"/>
    </location>
</feature>
<comment type="subcellular location">
    <subcellularLocation>
        <location evidence="1">Membrane</location>
        <topology evidence="1">Single-pass membrane protein</topology>
    </subcellularLocation>
</comment>
<comment type="caution">
    <text evidence="8">The sequence shown here is derived from an EMBL/GenBank/DDBJ whole genome shotgun (WGS) entry which is preliminary data.</text>
</comment>
<evidence type="ECO:0000313" key="8">
    <source>
        <dbReference type="EMBL" id="KAK7427051.1"/>
    </source>
</evidence>
<dbReference type="InterPro" id="IPR051694">
    <property type="entry name" value="Immunoregulatory_rcpt-like"/>
</dbReference>